<dbReference type="InterPro" id="IPR001138">
    <property type="entry name" value="Zn2Cys6_DnaBD"/>
</dbReference>
<evidence type="ECO:0000256" key="10">
    <source>
        <dbReference type="ARBA" id="ARBA00042461"/>
    </source>
</evidence>
<dbReference type="PANTHER" id="PTHR31845:SF34">
    <property type="entry name" value="TRANSCRIPTIONAL ACTIVATOR OF PROTEASES PRTT"/>
    <property type="match status" value="1"/>
</dbReference>
<dbReference type="CDD" id="cd00067">
    <property type="entry name" value="GAL4"/>
    <property type="match status" value="1"/>
</dbReference>
<protein>
    <recommendedName>
        <fullName evidence="9">Transcriptional activator of proteases prtT</fullName>
    </recommendedName>
    <alternativeName>
        <fullName evidence="10">Zn(2)-C6 zinc finger-containing protein prtT</fullName>
    </alternativeName>
</protein>
<gene>
    <name evidence="11" type="ORF">PDIGIT_LOCUS9894</name>
</gene>
<evidence type="ECO:0000256" key="1">
    <source>
        <dbReference type="ARBA" id="ARBA00004123"/>
    </source>
</evidence>
<keyword evidence="4" id="KW-0805">Transcription regulation</keyword>
<dbReference type="GO" id="GO:0000976">
    <property type="term" value="F:transcription cis-regulatory region binding"/>
    <property type="evidence" value="ECO:0007669"/>
    <property type="project" value="TreeGrafter"/>
</dbReference>
<keyword evidence="7" id="KW-0539">Nucleus</keyword>
<evidence type="ECO:0000313" key="11">
    <source>
        <dbReference type="EMBL" id="CAI6336788.1"/>
    </source>
</evidence>
<dbReference type="Proteomes" id="UP001152607">
    <property type="component" value="Unassembled WGS sequence"/>
</dbReference>
<comment type="similarity">
    <text evidence="8">Belongs to the prtT family.</text>
</comment>
<evidence type="ECO:0000256" key="5">
    <source>
        <dbReference type="ARBA" id="ARBA00023125"/>
    </source>
</evidence>
<evidence type="ECO:0000256" key="2">
    <source>
        <dbReference type="ARBA" id="ARBA00022723"/>
    </source>
</evidence>
<dbReference type="GO" id="GO:0005634">
    <property type="term" value="C:nucleus"/>
    <property type="evidence" value="ECO:0007669"/>
    <property type="project" value="UniProtKB-SubCell"/>
</dbReference>
<evidence type="ECO:0000256" key="9">
    <source>
        <dbReference type="ARBA" id="ARBA00041135"/>
    </source>
</evidence>
<evidence type="ECO:0000256" key="4">
    <source>
        <dbReference type="ARBA" id="ARBA00023015"/>
    </source>
</evidence>
<dbReference type="PANTHER" id="PTHR31845">
    <property type="entry name" value="FINGER DOMAIN PROTEIN, PUTATIVE-RELATED"/>
    <property type="match status" value="1"/>
</dbReference>
<organism evidence="11 12">
    <name type="scientific">Periconia digitata</name>
    <dbReference type="NCBI Taxonomy" id="1303443"/>
    <lineage>
        <taxon>Eukaryota</taxon>
        <taxon>Fungi</taxon>
        <taxon>Dikarya</taxon>
        <taxon>Ascomycota</taxon>
        <taxon>Pezizomycotina</taxon>
        <taxon>Dothideomycetes</taxon>
        <taxon>Pleosporomycetidae</taxon>
        <taxon>Pleosporales</taxon>
        <taxon>Massarineae</taxon>
        <taxon>Periconiaceae</taxon>
        <taxon>Periconia</taxon>
    </lineage>
</organism>
<accession>A0A9W4UHS3</accession>
<comment type="subcellular location">
    <subcellularLocation>
        <location evidence="1">Nucleus</location>
    </subcellularLocation>
</comment>
<dbReference type="GO" id="GO:0000981">
    <property type="term" value="F:DNA-binding transcription factor activity, RNA polymerase II-specific"/>
    <property type="evidence" value="ECO:0007669"/>
    <property type="project" value="InterPro"/>
</dbReference>
<dbReference type="EMBL" id="CAOQHR010000007">
    <property type="protein sequence ID" value="CAI6336788.1"/>
    <property type="molecule type" value="Genomic_DNA"/>
</dbReference>
<evidence type="ECO:0000313" key="12">
    <source>
        <dbReference type="Proteomes" id="UP001152607"/>
    </source>
</evidence>
<dbReference type="InterPro" id="IPR036864">
    <property type="entry name" value="Zn2-C6_fun-type_DNA-bd_sf"/>
</dbReference>
<sequence>MPQPRRVISCQSCRRLKTRCEVSPGANVCSRYRSLRLQCKLPFDSNDRIQTLPNLDQSSHLGRPELTCSCDCNERLTVLEAANQEMQQMLRILLGRSSGTSAMVSEVGEIGSSVALHPMHSADKPTDFVDTTTPDAIAPVQVIRKMNTWITGAVRDRENCLQLEDSTKELLAEDDLKGQLIRSFKKNTPRLVFIHRDLDDESSSGYSFLTVACMLAGMQGNPSKRNPHLHTSLYSLLKANLSKNMLMSPPGISSIYAMLVICTLNLSMGYSEGYLEAWSISGTLILFLMPHMDSLFSTSGDLMNKAYEKKSVLAWNYACLQHIKFSIGTGRVSSARLDLAGQFIESVVQDSSYRRQDKDVAAELALFLFLYNGVIGQTISARELRAGLQTWRIANEISENLTLRFAFSTAMLIVDRWELVQSQQRNPNLPHTDVQLERHIESNIHHSYSIIKDMGVLMESFGALHIYDFLLGAYAAVTLVELVDHLEDIEKTYSLMAKVQNIRRITCSMEPVFSWATDMMRKRMLDTAQQDLHSGAERSQSFGVWWPPFEALNSTLLSTEESLPVNRC</sequence>
<keyword evidence="2" id="KW-0479">Metal-binding</keyword>
<dbReference type="GO" id="GO:0008270">
    <property type="term" value="F:zinc ion binding"/>
    <property type="evidence" value="ECO:0007669"/>
    <property type="project" value="InterPro"/>
</dbReference>
<dbReference type="OrthoDB" id="2595934at2759"/>
<evidence type="ECO:0000256" key="6">
    <source>
        <dbReference type="ARBA" id="ARBA00023163"/>
    </source>
</evidence>
<dbReference type="AlphaFoldDB" id="A0A9W4UHS3"/>
<evidence type="ECO:0000256" key="3">
    <source>
        <dbReference type="ARBA" id="ARBA00022833"/>
    </source>
</evidence>
<comment type="caution">
    <text evidence="11">The sequence shown here is derived from an EMBL/GenBank/DDBJ whole genome shotgun (WGS) entry which is preliminary data.</text>
</comment>
<reference evidence="11" key="1">
    <citation type="submission" date="2023-01" db="EMBL/GenBank/DDBJ databases">
        <authorList>
            <person name="Van Ghelder C."/>
            <person name="Rancurel C."/>
        </authorList>
    </citation>
    <scope>NUCLEOTIDE SEQUENCE</scope>
    <source>
        <strain evidence="11">CNCM I-4278</strain>
    </source>
</reference>
<evidence type="ECO:0000256" key="7">
    <source>
        <dbReference type="ARBA" id="ARBA00023242"/>
    </source>
</evidence>
<keyword evidence="6" id="KW-0804">Transcription</keyword>
<keyword evidence="12" id="KW-1185">Reference proteome</keyword>
<keyword evidence="3" id="KW-0862">Zinc</keyword>
<proteinExistence type="inferred from homology"/>
<evidence type="ECO:0000256" key="8">
    <source>
        <dbReference type="ARBA" id="ARBA00038134"/>
    </source>
</evidence>
<name>A0A9W4UHS3_9PLEO</name>
<keyword evidence="5" id="KW-0238">DNA-binding</keyword>
<dbReference type="SUPFAM" id="SSF57701">
    <property type="entry name" value="Zn2/Cys6 DNA-binding domain"/>
    <property type="match status" value="1"/>
</dbReference>
<dbReference type="InterPro" id="IPR051089">
    <property type="entry name" value="prtT"/>
</dbReference>